<dbReference type="UniPathway" id="UPA00251">
    <property type="reaction ID" value="UER00324"/>
</dbReference>
<comment type="subcellular location">
    <subcellularLocation>
        <location evidence="1 14">Cell membrane</location>
        <topology evidence="1 14">Multi-pass membrane protein</topology>
    </subcellularLocation>
</comment>
<dbReference type="HAMAP" id="MF_02239">
    <property type="entry name" value="HemJ"/>
    <property type="match status" value="1"/>
</dbReference>
<protein>
    <recommendedName>
        <fullName evidence="4 14">Protoporphyrinogen IX oxidase</fullName>
        <shortName evidence="14">PPO</shortName>
        <ecNumber evidence="14 15">1.3.99.-</ecNumber>
    </recommendedName>
</protein>
<comment type="catalytic activity">
    <reaction evidence="13 14 15">
        <text>protoporphyrinogen IX + 3 A = protoporphyrin IX + 3 AH2</text>
        <dbReference type="Rhea" id="RHEA:62000"/>
        <dbReference type="ChEBI" id="CHEBI:13193"/>
        <dbReference type="ChEBI" id="CHEBI:17499"/>
        <dbReference type="ChEBI" id="CHEBI:57306"/>
        <dbReference type="ChEBI" id="CHEBI:57307"/>
    </reaction>
</comment>
<evidence type="ECO:0000256" key="7">
    <source>
        <dbReference type="ARBA" id="ARBA00022692"/>
    </source>
</evidence>
<keyword evidence="17" id="KW-1185">Reference proteome</keyword>
<evidence type="ECO:0000256" key="11">
    <source>
        <dbReference type="ARBA" id="ARBA00023004"/>
    </source>
</evidence>
<comment type="similarity">
    <text evidence="3 14 15">Belongs to the HemJ family.</text>
</comment>
<feature type="binding site" description="axial binding residue" evidence="14">
    <location>
        <position position="8"/>
    </location>
    <ligand>
        <name>heme</name>
        <dbReference type="ChEBI" id="CHEBI:30413"/>
    </ligand>
    <ligandPart>
        <name>Fe</name>
        <dbReference type="ChEBI" id="CHEBI:18248"/>
    </ligandPart>
</feature>
<dbReference type="AlphaFoldDB" id="A0A845V8G9"/>
<dbReference type="GO" id="GO:0005886">
    <property type="term" value="C:plasma membrane"/>
    <property type="evidence" value="ECO:0007669"/>
    <property type="project" value="UniProtKB-SubCell"/>
</dbReference>
<gene>
    <name evidence="16" type="ORF">G3I74_12040</name>
</gene>
<keyword evidence="11 14" id="KW-0408">Iron</keyword>
<dbReference type="EC" id="1.3.99.-" evidence="14 15"/>
<keyword evidence="12 14" id="KW-0472">Membrane</keyword>
<evidence type="ECO:0000256" key="9">
    <source>
        <dbReference type="ARBA" id="ARBA00022989"/>
    </source>
</evidence>
<comment type="caution">
    <text evidence="16">The sequence shown here is derived from an EMBL/GenBank/DDBJ whole genome shotgun (WGS) entry which is preliminary data.</text>
</comment>
<feature type="transmembrane region" description="Helical" evidence="14">
    <location>
        <begin position="84"/>
        <end position="106"/>
    </location>
</feature>
<keyword evidence="10 14" id="KW-0560">Oxidoreductase</keyword>
<dbReference type="PANTHER" id="PTHR40255:SF1">
    <property type="entry name" value="PROTOPORPHYRINOGEN IX OXIDASE"/>
    <property type="match status" value="1"/>
</dbReference>
<evidence type="ECO:0000256" key="12">
    <source>
        <dbReference type="ARBA" id="ARBA00023136"/>
    </source>
</evidence>
<evidence type="ECO:0000313" key="16">
    <source>
        <dbReference type="EMBL" id="NDY96461.1"/>
    </source>
</evidence>
<feature type="transmembrane region" description="Helical" evidence="14">
    <location>
        <begin position="6"/>
        <end position="27"/>
    </location>
</feature>
<keyword evidence="6 14" id="KW-0349">Heme</keyword>
<comment type="pathway">
    <text evidence="2 14 15">Porphyrin-containing compound metabolism; protoporphyrin-IX biosynthesis; protoporphyrin-IX from protoporphyrinogen-IX: step 1/1.</text>
</comment>
<keyword evidence="7 14" id="KW-0812">Transmembrane</keyword>
<dbReference type="EMBL" id="JAAGSC010000043">
    <property type="protein sequence ID" value="NDY96461.1"/>
    <property type="molecule type" value="Genomic_DNA"/>
</dbReference>
<evidence type="ECO:0000256" key="4">
    <source>
        <dbReference type="ARBA" id="ARBA00017504"/>
    </source>
</evidence>
<feature type="transmembrane region" description="Helical" evidence="14">
    <location>
        <begin position="118"/>
        <end position="136"/>
    </location>
</feature>
<dbReference type="PIRSF" id="PIRSF004638">
    <property type="entry name" value="UCP004638"/>
    <property type="match status" value="1"/>
</dbReference>
<organism evidence="16 17">
    <name type="scientific">Wenzhouxiangella limi</name>
    <dbReference type="NCBI Taxonomy" id="2707351"/>
    <lineage>
        <taxon>Bacteria</taxon>
        <taxon>Pseudomonadati</taxon>
        <taxon>Pseudomonadota</taxon>
        <taxon>Gammaproteobacteria</taxon>
        <taxon>Chromatiales</taxon>
        <taxon>Wenzhouxiangellaceae</taxon>
        <taxon>Wenzhouxiangella</taxon>
    </lineage>
</organism>
<evidence type="ECO:0000256" key="1">
    <source>
        <dbReference type="ARBA" id="ARBA00004651"/>
    </source>
</evidence>
<evidence type="ECO:0000256" key="3">
    <source>
        <dbReference type="ARBA" id="ARBA00006501"/>
    </source>
</evidence>
<dbReference type="GO" id="GO:0070818">
    <property type="term" value="F:protoporphyrinogen oxidase activity"/>
    <property type="evidence" value="ECO:0007669"/>
    <property type="project" value="UniProtKB-UniRule"/>
</dbReference>
<dbReference type="GO" id="GO:0046872">
    <property type="term" value="F:metal ion binding"/>
    <property type="evidence" value="ECO:0007669"/>
    <property type="project" value="UniProtKB-UniRule"/>
</dbReference>
<dbReference type="GO" id="GO:0006782">
    <property type="term" value="P:protoporphyrinogen IX biosynthetic process"/>
    <property type="evidence" value="ECO:0007669"/>
    <property type="project" value="UniProtKB-UniRule"/>
</dbReference>
<evidence type="ECO:0000313" key="17">
    <source>
        <dbReference type="Proteomes" id="UP000484885"/>
    </source>
</evidence>
<keyword evidence="5 14" id="KW-1003">Cell membrane</keyword>
<evidence type="ECO:0000256" key="8">
    <source>
        <dbReference type="ARBA" id="ARBA00022723"/>
    </source>
</evidence>
<keyword evidence="9 14" id="KW-1133">Transmembrane helix</keyword>
<name>A0A845V8G9_9GAMM</name>
<dbReference type="RefSeq" id="WP_164211859.1">
    <property type="nucleotide sequence ID" value="NZ_JAAGSC010000043.1"/>
</dbReference>
<reference evidence="16 17" key="1">
    <citation type="submission" date="2020-02" db="EMBL/GenBank/DDBJ databases">
        <authorList>
            <person name="Zhang X.-Y."/>
        </authorList>
    </citation>
    <scope>NUCLEOTIDE SEQUENCE [LARGE SCALE GENOMIC DNA]</scope>
    <source>
        <strain evidence="16 17">C33</strain>
    </source>
</reference>
<dbReference type="PANTHER" id="PTHR40255">
    <property type="entry name" value="UPF0093 MEMBRANE PROTEIN SLR1790"/>
    <property type="match status" value="1"/>
</dbReference>
<accession>A0A845V8G9</accession>
<dbReference type="InterPro" id="IPR005265">
    <property type="entry name" value="HemJ-like"/>
</dbReference>
<evidence type="ECO:0000256" key="10">
    <source>
        <dbReference type="ARBA" id="ARBA00023002"/>
    </source>
</evidence>
<evidence type="ECO:0000256" key="5">
    <source>
        <dbReference type="ARBA" id="ARBA00022475"/>
    </source>
</evidence>
<comment type="cofactor">
    <cofactor evidence="14 15">
        <name>heme b</name>
        <dbReference type="ChEBI" id="CHEBI:60344"/>
    </cofactor>
    <text evidence="14 15">Binds 1 heme b (iron(II)-protoporphyrin IX) group per subunit.</text>
</comment>
<evidence type="ECO:0000256" key="13">
    <source>
        <dbReference type="ARBA" id="ARBA00048390"/>
    </source>
</evidence>
<proteinExistence type="inferred from homology"/>
<keyword evidence="8 14" id="KW-0479">Metal-binding</keyword>
<evidence type="ECO:0000256" key="14">
    <source>
        <dbReference type="HAMAP-Rule" id="MF_02239"/>
    </source>
</evidence>
<comment type="function">
    <text evidence="14 15">Catalyzes the oxidation of protoporphyrinogen IX to protoporphyrin IX.</text>
</comment>
<comment type="subunit">
    <text evidence="14">Homodimer.</text>
</comment>
<feature type="binding site" description="axial binding residue" evidence="14">
    <location>
        <position position="83"/>
    </location>
    <ligand>
        <name>heme</name>
        <dbReference type="ChEBI" id="CHEBI:30413"/>
    </ligand>
    <ligandPart>
        <name>Fe</name>
        <dbReference type="ChEBI" id="CHEBI:18248"/>
    </ligandPart>
</feature>
<evidence type="ECO:0000256" key="2">
    <source>
        <dbReference type="ARBA" id="ARBA00005073"/>
    </source>
</evidence>
<dbReference type="Proteomes" id="UP000484885">
    <property type="component" value="Unassembled WGS sequence"/>
</dbReference>
<evidence type="ECO:0000256" key="15">
    <source>
        <dbReference type="PIRNR" id="PIRNR004638"/>
    </source>
</evidence>
<dbReference type="Pfam" id="PF03653">
    <property type="entry name" value="UPF0093"/>
    <property type="match status" value="1"/>
</dbReference>
<evidence type="ECO:0000256" key="6">
    <source>
        <dbReference type="ARBA" id="ARBA00022617"/>
    </source>
</evidence>
<feature type="transmembrane region" description="Helical" evidence="14">
    <location>
        <begin position="48"/>
        <end position="72"/>
    </location>
</feature>
<sequence>MRWLEAFHIIFVVTWFAGLFYLPRLFVYAAENPRPPTIDLLKIMQRRLLMITHIGGALAVILGLSLLIAQPWHLASGGWMHVKLALVAGLVAYHLWCWRLVGVFVRDANPHSSHWYRLFNEVPALFLVLVVILVVVKPF</sequence>